<gene>
    <name evidence="3" type="ORF">LY90DRAFT_708005</name>
</gene>
<comment type="caution">
    <text evidence="3">The sequence shown here is derived from an EMBL/GenBank/DDBJ whole genome shotgun (WGS) entry which is preliminary data.</text>
</comment>
<evidence type="ECO:0000256" key="2">
    <source>
        <dbReference type="SAM" id="Phobius"/>
    </source>
</evidence>
<feature type="transmembrane region" description="Helical" evidence="2">
    <location>
        <begin position="34"/>
        <end position="52"/>
    </location>
</feature>
<sequence>MARRLPGKAKKETREQRLARQRNTEEALQLSKRFVVPSVIFGFCAFVLFFIIKFGF</sequence>
<name>A0A1Y2AC70_9FUNG</name>
<keyword evidence="4" id="KW-1185">Reference proteome</keyword>
<proteinExistence type="predicted"/>
<dbReference type="OrthoDB" id="2140469at2759"/>
<feature type="compositionally biased region" description="Basic and acidic residues" evidence="1">
    <location>
        <begin position="9"/>
        <end position="20"/>
    </location>
</feature>
<dbReference type="EMBL" id="MCOG01000299">
    <property type="protein sequence ID" value="ORY20163.1"/>
    <property type="molecule type" value="Genomic_DNA"/>
</dbReference>
<keyword evidence="2" id="KW-1133">Transmembrane helix</keyword>
<dbReference type="Proteomes" id="UP000193920">
    <property type="component" value="Unassembled WGS sequence"/>
</dbReference>
<evidence type="ECO:0000256" key="1">
    <source>
        <dbReference type="SAM" id="MobiDB-lite"/>
    </source>
</evidence>
<organism evidence="3 4">
    <name type="scientific">Neocallimastix californiae</name>
    <dbReference type="NCBI Taxonomy" id="1754190"/>
    <lineage>
        <taxon>Eukaryota</taxon>
        <taxon>Fungi</taxon>
        <taxon>Fungi incertae sedis</taxon>
        <taxon>Chytridiomycota</taxon>
        <taxon>Chytridiomycota incertae sedis</taxon>
        <taxon>Neocallimastigomycetes</taxon>
        <taxon>Neocallimastigales</taxon>
        <taxon>Neocallimastigaceae</taxon>
        <taxon>Neocallimastix</taxon>
    </lineage>
</organism>
<evidence type="ECO:0000313" key="3">
    <source>
        <dbReference type="EMBL" id="ORY20163.1"/>
    </source>
</evidence>
<feature type="region of interest" description="Disordered" evidence="1">
    <location>
        <begin position="1"/>
        <end position="20"/>
    </location>
</feature>
<evidence type="ECO:0000313" key="4">
    <source>
        <dbReference type="Proteomes" id="UP000193920"/>
    </source>
</evidence>
<keyword evidence="2" id="KW-0812">Transmembrane</keyword>
<keyword evidence="2" id="KW-0472">Membrane</keyword>
<reference evidence="3 4" key="1">
    <citation type="submission" date="2016-08" db="EMBL/GenBank/DDBJ databases">
        <title>A Parts List for Fungal Cellulosomes Revealed by Comparative Genomics.</title>
        <authorList>
            <consortium name="DOE Joint Genome Institute"/>
            <person name="Haitjema C.H."/>
            <person name="Gilmore S.P."/>
            <person name="Henske J.K."/>
            <person name="Solomon K.V."/>
            <person name="De Groot R."/>
            <person name="Kuo A."/>
            <person name="Mondo S.J."/>
            <person name="Salamov A.A."/>
            <person name="Labutti K."/>
            <person name="Zhao Z."/>
            <person name="Chiniquy J."/>
            <person name="Barry K."/>
            <person name="Brewer H.M."/>
            <person name="Purvine S.O."/>
            <person name="Wright A.T."/>
            <person name="Boxma B."/>
            <person name="Van Alen T."/>
            <person name="Hackstein J.H."/>
            <person name="Baker S.E."/>
            <person name="Grigoriev I.V."/>
            <person name="O'Malley M.A."/>
        </authorList>
    </citation>
    <scope>NUCLEOTIDE SEQUENCE [LARGE SCALE GENOMIC DNA]</scope>
    <source>
        <strain evidence="3 4">G1</strain>
    </source>
</reference>
<accession>A0A1Y2AC70</accession>
<protein>
    <submittedName>
        <fullName evidence="3">Uncharacterized protein</fullName>
    </submittedName>
</protein>
<dbReference type="AlphaFoldDB" id="A0A1Y2AC70"/>